<feature type="transmembrane region" description="Helical" evidence="7">
    <location>
        <begin position="84"/>
        <end position="101"/>
    </location>
</feature>
<accession>A0A5B7WSX7</accession>
<dbReference type="GO" id="GO:0016787">
    <property type="term" value="F:hydrolase activity"/>
    <property type="evidence" value="ECO:0007669"/>
    <property type="project" value="UniProtKB-KW"/>
</dbReference>
<evidence type="ECO:0000256" key="7">
    <source>
        <dbReference type="SAM" id="Phobius"/>
    </source>
</evidence>
<evidence type="ECO:0000313" key="9">
    <source>
        <dbReference type="EMBL" id="QCY47067.1"/>
    </source>
</evidence>
<dbReference type="InterPro" id="IPR000326">
    <property type="entry name" value="PAP2/HPO"/>
</dbReference>
<evidence type="ECO:0000256" key="3">
    <source>
        <dbReference type="ARBA" id="ARBA00022692"/>
    </source>
</evidence>
<keyword evidence="3 7" id="KW-0812">Transmembrane</keyword>
<dbReference type="PANTHER" id="PTHR14969:SF62">
    <property type="entry name" value="DECAPRENYLPHOSPHORYL-5-PHOSPHORIBOSE PHOSPHATASE RV3807C-RELATED"/>
    <property type="match status" value="1"/>
</dbReference>
<dbReference type="SMART" id="SM00014">
    <property type="entry name" value="acidPPc"/>
    <property type="match status" value="1"/>
</dbReference>
<dbReference type="PANTHER" id="PTHR14969">
    <property type="entry name" value="SPHINGOSINE-1-PHOSPHATE PHOSPHOHYDROLASE"/>
    <property type="match status" value="1"/>
</dbReference>
<reference evidence="9 10" key="1">
    <citation type="submission" date="2018-12" db="EMBL/GenBank/DDBJ databases">
        <title>Complete Genome Sequence of Glutamicibacter creatinolyticus strain LGCM259,isolated from an abscess of a 12-year-old mare in Italy.</title>
        <authorList>
            <person name="Santos R.G."/>
            <person name="Silva A.L."/>
            <person name="Seyffert N."/>
            <person name="Castro T.L.P."/>
            <person name="Attili A.R."/>
            <person name="Rifici C."/>
            <person name="Mazzullo G."/>
            <person name="Brenig B."/>
            <person name="Venanzi F."/>
            <person name="Azevedo V."/>
        </authorList>
    </citation>
    <scope>NUCLEOTIDE SEQUENCE [LARGE SCALE GENOMIC DNA]</scope>
    <source>
        <strain evidence="9 10">LGCM 259</strain>
    </source>
</reference>
<evidence type="ECO:0000259" key="8">
    <source>
        <dbReference type="SMART" id="SM00014"/>
    </source>
</evidence>
<proteinExistence type="predicted"/>
<evidence type="ECO:0000256" key="6">
    <source>
        <dbReference type="ARBA" id="ARBA00023136"/>
    </source>
</evidence>
<protein>
    <recommendedName>
        <fullName evidence="8">Phosphatidic acid phosphatase type 2/haloperoxidase domain-containing protein</fullName>
    </recommendedName>
</protein>
<gene>
    <name evidence="9" type="ORF">GcLGCM259_1334</name>
</gene>
<keyword evidence="10" id="KW-1185">Reference proteome</keyword>
<dbReference type="InterPro" id="IPR036938">
    <property type="entry name" value="PAP2/HPO_sf"/>
</dbReference>
<evidence type="ECO:0000313" key="10">
    <source>
        <dbReference type="Proteomes" id="UP000307000"/>
    </source>
</evidence>
<evidence type="ECO:0000256" key="5">
    <source>
        <dbReference type="ARBA" id="ARBA00022989"/>
    </source>
</evidence>
<name>A0A5B7WSX7_9MICC</name>
<dbReference type="SUPFAM" id="SSF48317">
    <property type="entry name" value="Acid phosphatase/Vanadium-dependent haloperoxidase"/>
    <property type="match status" value="1"/>
</dbReference>
<feature type="domain" description="Phosphatidic acid phosphatase type 2/haloperoxidase" evidence="8">
    <location>
        <begin position="88"/>
        <end position="197"/>
    </location>
</feature>
<comment type="subcellular location">
    <subcellularLocation>
        <location evidence="1">Cell membrane</location>
        <topology evidence="1">Multi-pass membrane protein</topology>
    </subcellularLocation>
</comment>
<dbReference type="Proteomes" id="UP000307000">
    <property type="component" value="Chromosome"/>
</dbReference>
<sequence>MSSKHPHLSLPALKPTLLMLLLLAVAGFASYVFKEPIYRGISGAAAQFPALGQVAAVITEPGLVALVVLTGAVALWGWARDRAAFWRLAGSGVGVILAYAASEGIKLLVTEERPCRTLEVVTVLACPEAGSWSWPSNHSVIAAAFATACVMAVPRLLWIVAPAAGLIALSRVAVGAHYLHDVLAGLALGVLVVLICLVLLRPLIERLAPPAELRETQPVAVAER</sequence>
<evidence type="ECO:0000256" key="4">
    <source>
        <dbReference type="ARBA" id="ARBA00022801"/>
    </source>
</evidence>
<dbReference type="Pfam" id="PF01569">
    <property type="entry name" value="PAP2"/>
    <property type="match status" value="1"/>
</dbReference>
<dbReference type="AlphaFoldDB" id="A0A5B7WSX7"/>
<feature type="transmembrane region" description="Helical" evidence="7">
    <location>
        <begin position="156"/>
        <end position="176"/>
    </location>
</feature>
<keyword evidence="6 7" id="KW-0472">Membrane</keyword>
<keyword evidence="2" id="KW-1003">Cell membrane</keyword>
<keyword evidence="4" id="KW-0378">Hydrolase</keyword>
<feature type="transmembrane region" description="Helical" evidence="7">
    <location>
        <begin position="54"/>
        <end position="78"/>
    </location>
</feature>
<dbReference type="Gene3D" id="1.20.144.10">
    <property type="entry name" value="Phosphatidic acid phosphatase type 2/haloperoxidase"/>
    <property type="match status" value="2"/>
</dbReference>
<organism evidence="9 10">
    <name type="scientific">Glutamicibacter creatinolyticus</name>
    <dbReference type="NCBI Taxonomy" id="162496"/>
    <lineage>
        <taxon>Bacteria</taxon>
        <taxon>Bacillati</taxon>
        <taxon>Actinomycetota</taxon>
        <taxon>Actinomycetes</taxon>
        <taxon>Micrococcales</taxon>
        <taxon>Micrococcaceae</taxon>
        <taxon>Glutamicibacter</taxon>
    </lineage>
</organism>
<feature type="transmembrane region" description="Helical" evidence="7">
    <location>
        <begin position="12"/>
        <end position="33"/>
    </location>
</feature>
<dbReference type="EMBL" id="CP034412">
    <property type="protein sequence ID" value="QCY47067.1"/>
    <property type="molecule type" value="Genomic_DNA"/>
</dbReference>
<feature type="transmembrane region" description="Helical" evidence="7">
    <location>
        <begin position="182"/>
        <end position="204"/>
    </location>
</feature>
<dbReference type="GO" id="GO:0005886">
    <property type="term" value="C:plasma membrane"/>
    <property type="evidence" value="ECO:0007669"/>
    <property type="project" value="UniProtKB-SubCell"/>
</dbReference>
<evidence type="ECO:0000256" key="2">
    <source>
        <dbReference type="ARBA" id="ARBA00022475"/>
    </source>
</evidence>
<keyword evidence="5 7" id="KW-1133">Transmembrane helix</keyword>
<dbReference type="RefSeq" id="WP_217496564.1">
    <property type="nucleotide sequence ID" value="NZ_CP034412.1"/>
</dbReference>
<dbReference type="KEGG" id="gcr:GcLGCM259_1334"/>
<evidence type="ECO:0000256" key="1">
    <source>
        <dbReference type="ARBA" id="ARBA00004651"/>
    </source>
</evidence>